<dbReference type="EMBL" id="MIHH01000001">
    <property type="protein sequence ID" value="OIQ09951.1"/>
    <property type="molecule type" value="Genomic_DNA"/>
</dbReference>
<dbReference type="Proteomes" id="UP000322283">
    <property type="component" value="Unassembled WGS sequence"/>
</dbReference>
<evidence type="ECO:0000313" key="3">
    <source>
        <dbReference type="EMBL" id="OIQ09951.1"/>
    </source>
</evidence>
<dbReference type="KEGG" id="mthz:MOTHA_c24350"/>
<evidence type="ECO:0000313" key="6">
    <source>
        <dbReference type="Proteomes" id="UP000182743"/>
    </source>
</evidence>
<keyword evidence="7" id="KW-1185">Reference proteome</keyword>
<dbReference type="RefSeq" id="WP_053095136.1">
    <property type="nucleotide sequence ID" value="NZ_BSDM01000003.1"/>
</dbReference>
<feature type="region of interest" description="Disordered" evidence="1">
    <location>
        <begin position="39"/>
        <end position="77"/>
    </location>
</feature>
<reference evidence="4 7" key="3">
    <citation type="submission" date="2019-05" db="EMBL/GenBank/DDBJ databases">
        <title>Genome sequence of Moorella thermoacetica ATCC 33924.</title>
        <authorList>
            <person name="Poehlein A."/>
            <person name="Bengelsdorf F.R."/>
            <person name="Duerre P."/>
            <person name="Daniel R."/>
        </authorList>
    </citation>
    <scope>NUCLEOTIDE SEQUENCE [LARGE SCALE GENOMIC DNA]</scope>
    <source>
        <strain evidence="4 7">ATCC 33924</strain>
    </source>
</reference>
<evidence type="ECO:0000313" key="7">
    <source>
        <dbReference type="Proteomes" id="UP000322283"/>
    </source>
</evidence>
<gene>
    <name evidence="2" type="ORF">Maut_02851</name>
    <name evidence="3" type="ORF">MOOR_00170</name>
    <name evidence="4" type="ORF">MTAT_22360</name>
</gene>
<evidence type="ECO:0000313" key="5">
    <source>
        <dbReference type="Proteomes" id="UP000094598"/>
    </source>
</evidence>
<proteinExistence type="predicted"/>
<organism evidence="3 6">
    <name type="scientific">Neomoorella thermoacetica</name>
    <name type="common">Clostridium thermoaceticum</name>
    <dbReference type="NCBI Taxonomy" id="1525"/>
    <lineage>
        <taxon>Bacteria</taxon>
        <taxon>Bacillati</taxon>
        <taxon>Bacillota</taxon>
        <taxon>Clostridia</taxon>
        <taxon>Neomoorellales</taxon>
        <taxon>Neomoorellaceae</taxon>
        <taxon>Neomoorella</taxon>
    </lineage>
</organism>
<name>A0A1D7XEC0_NEOTH</name>
<dbReference type="AlphaFoldDB" id="A0A1D7XEC0"/>
<reference evidence="2 5" key="2">
    <citation type="submission" date="2016-08" db="EMBL/GenBank/DDBJ databases">
        <title>Moorella thermoacetica DSM 103132.</title>
        <authorList>
            <person name="Jendresen C.B."/>
            <person name="Redl S.M."/>
            <person name="Jensen T.O."/>
            <person name="Nielsen A.T."/>
        </authorList>
    </citation>
    <scope>NUCLEOTIDE SEQUENCE [LARGE SCALE GENOMIC DNA]</scope>
    <source>
        <strain evidence="2 5">DSM 103132</strain>
    </source>
</reference>
<evidence type="ECO:0000313" key="4">
    <source>
        <dbReference type="EMBL" id="TYL11798.1"/>
    </source>
</evidence>
<accession>A0A1D7XEC0</accession>
<dbReference type="Proteomes" id="UP000182743">
    <property type="component" value="Unassembled WGS sequence"/>
</dbReference>
<reference evidence="3 6" key="1">
    <citation type="submission" date="2016-08" db="EMBL/GenBank/DDBJ databases">
        <title>Genome-based comparison of Moorella thermoacetic strains.</title>
        <authorList>
            <person name="Poehlein A."/>
            <person name="Bengelsdorf F.R."/>
            <person name="Esser C."/>
            <person name="Duerre P."/>
            <person name="Daniel R."/>
        </authorList>
    </citation>
    <scope>NUCLEOTIDE SEQUENCE [LARGE SCALE GENOMIC DNA]</scope>
    <source>
        <strain evidence="3 6">DSM 11768</strain>
    </source>
</reference>
<dbReference type="KEGG" id="mtho:MOTHE_c23630"/>
<sequence>MSLASCSCHCTYLNDGLCELAGHLDRGLPVICPYRQQATAGSRPGLPTPGWEGLPPGFVTATHHRYPGSTKPAGRQR</sequence>
<dbReference type="EMBL" id="CP017019">
    <property type="protein sequence ID" value="AOQ25267.1"/>
    <property type="molecule type" value="Genomic_DNA"/>
</dbReference>
<dbReference type="GeneID" id="45618330"/>
<evidence type="ECO:0000313" key="2">
    <source>
        <dbReference type="EMBL" id="AOQ25267.1"/>
    </source>
</evidence>
<dbReference type="EMBL" id="VCDX01000008">
    <property type="protein sequence ID" value="TYL11798.1"/>
    <property type="molecule type" value="Genomic_DNA"/>
</dbReference>
<evidence type="ECO:0000256" key="1">
    <source>
        <dbReference type="SAM" id="MobiDB-lite"/>
    </source>
</evidence>
<dbReference type="Proteomes" id="UP000094598">
    <property type="component" value="Chromosome"/>
</dbReference>
<protein>
    <submittedName>
        <fullName evidence="3">Uncharacterized protein</fullName>
    </submittedName>
</protein>